<dbReference type="Pfam" id="PF08038">
    <property type="entry name" value="Tom7"/>
    <property type="match status" value="1"/>
</dbReference>
<keyword evidence="4 10" id="KW-0812">Transmembrane</keyword>
<protein>
    <recommendedName>
        <fullName evidence="13">Translocase of outer membrane 7 kDa subunit homolog</fullName>
    </recommendedName>
</protein>
<evidence type="ECO:0000256" key="8">
    <source>
        <dbReference type="ARBA" id="ARBA00023128"/>
    </source>
</evidence>
<keyword evidence="3" id="KW-0813">Transport</keyword>
<keyword evidence="12" id="KW-1185">Reference proteome</keyword>
<evidence type="ECO:0000256" key="7">
    <source>
        <dbReference type="ARBA" id="ARBA00022989"/>
    </source>
</evidence>
<keyword evidence="5" id="KW-1000">Mitochondrion outer membrane</keyword>
<evidence type="ECO:0000256" key="3">
    <source>
        <dbReference type="ARBA" id="ARBA00022448"/>
    </source>
</evidence>
<evidence type="ECO:0000256" key="10">
    <source>
        <dbReference type="SAM" id="Phobius"/>
    </source>
</evidence>
<evidence type="ECO:0000256" key="9">
    <source>
        <dbReference type="ARBA" id="ARBA00023136"/>
    </source>
</evidence>
<reference evidence="11 12" key="1">
    <citation type="submission" date="2023-11" db="EMBL/GenBank/DDBJ databases">
        <title>Dfirmibasis_genome.</title>
        <authorList>
            <person name="Edelbroek B."/>
            <person name="Kjellin J."/>
            <person name="Jerlstrom-Hultqvist J."/>
            <person name="Soderbom F."/>
        </authorList>
    </citation>
    <scope>NUCLEOTIDE SEQUENCE [LARGE SCALE GENOMIC DNA]</scope>
    <source>
        <strain evidence="11 12">TNS-C-14</strain>
    </source>
</reference>
<comment type="subcellular location">
    <subcellularLocation>
        <location evidence="1">Mitochondrion outer membrane</location>
        <topology evidence="1">Single-pass membrane protein</topology>
    </subcellularLocation>
</comment>
<gene>
    <name evidence="11" type="ORF">RB653_006500</name>
</gene>
<evidence type="ECO:0000256" key="5">
    <source>
        <dbReference type="ARBA" id="ARBA00022787"/>
    </source>
</evidence>
<proteinExistence type="inferred from homology"/>
<evidence type="ECO:0008006" key="13">
    <source>
        <dbReference type="Google" id="ProtNLM"/>
    </source>
</evidence>
<keyword evidence="7 10" id="KW-1133">Transmembrane helix</keyword>
<evidence type="ECO:0000313" key="11">
    <source>
        <dbReference type="EMBL" id="KAK5584882.1"/>
    </source>
</evidence>
<dbReference type="EMBL" id="JAVFKY010000001">
    <property type="protein sequence ID" value="KAK5584882.1"/>
    <property type="molecule type" value="Genomic_DNA"/>
</dbReference>
<name>A0AAN7U9T1_9MYCE</name>
<evidence type="ECO:0000256" key="6">
    <source>
        <dbReference type="ARBA" id="ARBA00022927"/>
    </source>
</evidence>
<organism evidence="11 12">
    <name type="scientific">Dictyostelium firmibasis</name>
    <dbReference type="NCBI Taxonomy" id="79012"/>
    <lineage>
        <taxon>Eukaryota</taxon>
        <taxon>Amoebozoa</taxon>
        <taxon>Evosea</taxon>
        <taxon>Eumycetozoa</taxon>
        <taxon>Dictyostelia</taxon>
        <taxon>Dictyosteliales</taxon>
        <taxon>Dictyosteliaceae</taxon>
        <taxon>Dictyostelium</taxon>
    </lineage>
</organism>
<dbReference type="InterPro" id="IPR012621">
    <property type="entry name" value="Tom7"/>
</dbReference>
<dbReference type="Proteomes" id="UP001344447">
    <property type="component" value="Unassembled WGS sequence"/>
</dbReference>
<evidence type="ECO:0000256" key="4">
    <source>
        <dbReference type="ARBA" id="ARBA00022692"/>
    </source>
</evidence>
<keyword evidence="6" id="KW-0653">Protein transport</keyword>
<dbReference type="GO" id="GO:0005742">
    <property type="term" value="C:mitochondrial outer membrane translocase complex"/>
    <property type="evidence" value="ECO:0007669"/>
    <property type="project" value="InterPro"/>
</dbReference>
<comment type="similarity">
    <text evidence="2">Belongs to the Tom7 family.</text>
</comment>
<keyword evidence="9 10" id="KW-0472">Membrane</keyword>
<dbReference type="AlphaFoldDB" id="A0AAN7U9T1"/>
<evidence type="ECO:0000256" key="2">
    <source>
        <dbReference type="ARBA" id="ARBA00010917"/>
    </source>
</evidence>
<feature type="transmembrane region" description="Helical" evidence="10">
    <location>
        <begin position="12"/>
        <end position="30"/>
    </location>
</feature>
<sequence>MEMKKYLDQTFILSIFKKTFYYGFIPIVLYKGWKSMKNPNILEFLFGPLGIMEQQ</sequence>
<comment type="caution">
    <text evidence="11">The sequence shown here is derived from an EMBL/GenBank/DDBJ whole genome shotgun (WGS) entry which is preliminary data.</text>
</comment>
<keyword evidence="8" id="KW-0496">Mitochondrion</keyword>
<accession>A0AAN7U9T1</accession>
<evidence type="ECO:0000313" key="12">
    <source>
        <dbReference type="Proteomes" id="UP001344447"/>
    </source>
</evidence>
<evidence type="ECO:0000256" key="1">
    <source>
        <dbReference type="ARBA" id="ARBA00004572"/>
    </source>
</evidence>
<dbReference type="GO" id="GO:0030150">
    <property type="term" value="P:protein import into mitochondrial matrix"/>
    <property type="evidence" value="ECO:0007669"/>
    <property type="project" value="InterPro"/>
</dbReference>